<keyword evidence="9" id="KW-1185">Reference proteome</keyword>
<dbReference type="Pfam" id="PF00271">
    <property type="entry name" value="Helicase_C"/>
    <property type="match status" value="1"/>
</dbReference>
<accession>A0AAN8FZH3</accession>
<dbReference type="PROSITE" id="PS50089">
    <property type="entry name" value="ZF_RING_2"/>
    <property type="match status" value="1"/>
</dbReference>
<dbReference type="GO" id="GO:0000209">
    <property type="term" value="P:protein polyubiquitination"/>
    <property type="evidence" value="ECO:0007669"/>
    <property type="project" value="TreeGrafter"/>
</dbReference>
<keyword evidence="1" id="KW-0479">Metal-binding</keyword>
<evidence type="ECO:0000256" key="5">
    <source>
        <dbReference type="PROSITE-ProRule" id="PRU00175"/>
    </source>
</evidence>
<evidence type="ECO:0000256" key="2">
    <source>
        <dbReference type="ARBA" id="ARBA00022771"/>
    </source>
</evidence>
<sequence>MADGDDDEVDVECMDVIQLKLPRRHVLSCHHNDYQRKNLPVLPAQLYLASIELGRCCESFDDSPSLGDNKQIFLKTPISNSTDHIYCRPSPKVGKKSRKRRSNFHQDMVPLVSFHPTPEAVQLLHYPPEAISSCGFEMRWSSEGTTMFLTVYLKESHIYTCDNYWTADVIRKVIRYDFNRCASAILSHLFPDIAKYLSLRPNYWNHPTLRKRENFEIFFGMLRELRQNPPSYRLNLRDLHSRLLPFQKDAVNFMIHRELQSDVNIGKLMSVVKMPFDEDLNYFPYLGLFVRNLDKQPYEQVIRGGILADEMGLGKTVELLALILSHTSENTPQLDQCPMRMDEGTSTSSSSCCDDSEVYACIDFILSTVVAASETEDLGPPRKRFCDGISTRPSTSEHSVSCELCTVKFQKSAVHWSKRLDALPMGFVCPVCIADRGMVFDISTTLIVVPETLLYQWFEEIRRHCKKRVVVDVYYGVGAEGYKHPAYLNSCDIVLCTYETFQKEIHYDPSSLRSWKTQYSTFGRTQNFPSPLLAVNFWRICLDESQLVASKVKAAAKMCSMLKSRYRWCVTGTPLSNSVNDLYGLMHFLGAFPYSVDAIWAHYFFYPWIANSKNSLLISLMSQIMWRNAKKDVAEQLENVTRKYNLVKLSFSPIEERLYFARIEESKEKICEILSDHCSHYTSNTQLSKLPSGLVNAIFSVINDVRASILAGESHKQKKDLSCISDFRIFSPKLIARKLFEDAKLLVVQRHRDLVLNRNALAGLYMLLGDHCAALNWYQQSINVHKDQVELNVQFGLKEPDDSTVLSVVKSEFNEDEGDGADLDDEDESKPIKPLSIDALQVLHITSCLKHLQHDLEEAKKFFKTGGIIELARERHQHYVRAEVTAFIRAKRKWCEMEKTWSKLNSSFDSLRMSYVIMLEGLSHTSAFYEFKELFPMKDLSSLKKLSSEARPFDYLLVFDSEVNALRSTYHAFIKHFDNMLLPFQPELADSDDVTIDTLVPPHHDHPTFKKLILCKHAPVPHFTLLNEEDGLFIPEHYFPEFDSVRCPVCEVIAFDDLFQTVGDRSNIVCREKMPYEAILTRMYRLSRRCVVDSVQPFYEQLLEWFEIGEKLVRLGRELMTAVQEWINREREIISSCMRFEIGMKVSLPFSSRPVLLSDDNLDVVISAFVEAEKKCVEMVSGALSSLRYLDTLLKETQSGVVVRECPCCYAPMEDMWVVFPCAHTICARCLKKLRIVASSSTGNYLQCITCRRPCPVDGTMYVVNKNDELIPNTRLTVKFEKIIRLLKKLIADDFSNKILVFTSIASVIPPFAALLKLLKLPFAVLDRGSRSKTLHRFRHDPDLKILLMPLRMGANGLNLTEANHIVFMEPITETSVLSQAVGRIDRIGQRRTVTVHNFIVIGSIEEEIYNIVNGGEEQSRWTLDTLYQVFGITSDRDKGQI</sequence>
<dbReference type="PROSITE" id="PS00518">
    <property type="entry name" value="ZF_RING_1"/>
    <property type="match status" value="1"/>
</dbReference>
<keyword evidence="4" id="KW-0862">Zinc</keyword>
<evidence type="ECO:0000256" key="4">
    <source>
        <dbReference type="ARBA" id="ARBA00022833"/>
    </source>
</evidence>
<dbReference type="PANTHER" id="PTHR45865:SF1">
    <property type="entry name" value="E3 UBIQUITIN-PROTEIN LIGASE SHPRH"/>
    <property type="match status" value="1"/>
</dbReference>
<proteinExistence type="predicted"/>
<dbReference type="GO" id="GO:0016787">
    <property type="term" value="F:hydrolase activity"/>
    <property type="evidence" value="ECO:0007669"/>
    <property type="project" value="UniProtKB-KW"/>
</dbReference>
<dbReference type="SMART" id="SM00490">
    <property type="entry name" value="HELICc"/>
    <property type="match status" value="1"/>
</dbReference>
<dbReference type="InterPro" id="IPR049730">
    <property type="entry name" value="SNF2/RAD54-like_C"/>
</dbReference>
<dbReference type="Gene3D" id="3.40.50.300">
    <property type="entry name" value="P-loop containing nucleotide triphosphate hydrolases"/>
    <property type="match status" value="1"/>
</dbReference>
<organism evidence="8 9">
    <name type="scientific">Trichostrongylus colubriformis</name>
    <name type="common">Black scour worm</name>
    <dbReference type="NCBI Taxonomy" id="6319"/>
    <lineage>
        <taxon>Eukaryota</taxon>
        <taxon>Metazoa</taxon>
        <taxon>Ecdysozoa</taxon>
        <taxon>Nematoda</taxon>
        <taxon>Chromadorea</taxon>
        <taxon>Rhabditida</taxon>
        <taxon>Rhabditina</taxon>
        <taxon>Rhabditomorpha</taxon>
        <taxon>Strongyloidea</taxon>
        <taxon>Trichostrongylidae</taxon>
        <taxon>Trichostrongylus</taxon>
    </lineage>
</organism>
<dbReference type="EMBL" id="WIXE01001333">
    <property type="protein sequence ID" value="KAK5985794.1"/>
    <property type="molecule type" value="Genomic_DNA"/>
</dbReference>
<evidence type="ECO:0000256" key="1">
    <source>
        <dbReference type="ARBA" id="ARBA00022723"/>
    </source>
</evidence>
<evidence type="ECO:0000259" key="6">
    <source>
        <dbReference type="PROSITE" id="PS50089"/>
    </source>
</evidence>
<dbReference type="Pfam" id="PF00176">
    <property type="entry name" value="SNF2-rel_dom"/>
    <property type="match status" value="1"/>
</dbReference>
<dbReference type="GO" id="GO:0061630">
    <property type="term" value="F:ubiquitin protein ligase activity"/>
    <property type="evidence" value="ECO:0007669"/>
    <property type="project" value="TreeGrafter"/>
</dbReference>
<dbReference type="GO" id="GO:0005524">
    <property type="term" value="F:ATP binding"/>
    <property type="evidence" value="ECO:0007669"/>
    <property type="project" value="InterPro"/>
</dbReference>
<gene>
    <name evidence="8" type="ORF">GCK32_004841</name>
</gene>
<dbReference type="InterPro" id="IPR017907">
    <property type="entry name" value="Znf_RING_CS"/>
</dbReference>
<evidence type="ECO:0000259" key="7">
    <source>
        <dbReference type="PROSITE" id="PS51194"/>
    </source>
</evidence>
<dbReference type="Gene3D" id="3.30.40.10">
    <property type="entry name" value="Zinc/RING finger domain, C3HC4 (zinc finger)"/>
    <property type="match status" value="1"/>
</dbReference>
<dbReference type="Proteomes" id="UP001331761">
    <property type="component" value="Unassembled WGS sequence"/>
</dbReference>
<keyword evidence="3" id="KW-0378">Hydrolase</keyword>
<dbReference type="GO" id="GO:0008270">
    <property type="term" value="F:zinc ion binding"/>
    <property type="evidence" value="ECO:0007669"/>
    <property type="project" value="UniProtKB-KW"/>
</dbReference>
<evidence type="ECO:0008006" key="10">
    <source>
        <dbReference type="Google" id="ProtNLM"/>
    </source>
</evidence>
<protein>
    <recommendedName>
        <fullName evidence="10">E3 ubiquitin-protein ligase SHPRH</fullName>
    </recommendedName>
</protein>
<feature type="domain" description="Helicase C-terminal" evidence="7">
    <location>
        <begin position="1282"/>
        <end position="1428"/>
    </location>
</feature>
<keyword evidence="2 5" id="KW-0863">Zinc-finger</keyword>
<name>A0AAN8FZH3_TRICO</name>
<dbReference type="PANTHER" id="PTHR45865">
    <property type="entry name" value="E3 UBIQUITIN-PROTEIN LIGASE SHPRH FAMILY MEMBER"/>
    <property type="match status" value="1"/>
</dbReference>
<evidence type="ECO:0000313" key="9">
    <source>
        <dbReference type="Proteomes" id="UP001331761"/>
    </source>
</evidence>
<dbReference type="CDD" id="cd18793">
    <property type="entry name" value="SF2_C_SNF"/>
    <property type="match status" value="1"/>
</dbReference>
<dbReference type="SUPFAM" id="SSF52540">
    <property type="entry name" value="P-loop containing nucleoside triphosphate hydrolases"/>
    <property type="match status" value="2"/>
</dbReference>
<dbReference type="SUPFAM" id="SSF57850">
    <property type="entry name" value="RING/U-box"/>
    <property type="match status" value="1"/>
</dbReference>
<feature type="domain" description="RING-type" evidence="6">
    <location>
        <begin position="1206"/>
        <end position="1252"/>
    </location>
</feature>
<evidence type="ECO:0000256" key="3">
    <source>
        <dbReference type="ARBA" id="ARBA00022801"/>
    </source>
</evidence>
<dbReference type="InterPro" id="IPR052583">
    <property type="entry name" value="ATP-helicase/E3_Ub-Ligase"/>
</dbReference>
<dbReference type="PROSITE" id="PS51194">
    <property type="entry name" value="HELICASE_CTER"/>
    <property type="match status" value="1"/>
</dbReference>
<dbReference type="SMART" id="SM00487">
    <property type="entry name" value="DEXDc"/>
    <property type="match status" value="1"/>
</dbReference>
<dbReference type="Gene3D" id="3.40.50.10810">
    <property type="entry name" value="Tandem AAA-ATPase domain"/>
    <property type="match status" value="2"/>
</dbReference>
<dbReference type="InterPro" id="IPR014001">
    <property type="entry name" value="Helicase_ATP-bd"/>
</dbReference>
<dbReference type="InterPro" id="IPR027417">
    <property type="entry name" value="P-loop_NTPase"/>
</dbReference>
<comment type="caution">
    <text evidence="8">The sequence shown here is derived from an EMBL/GenBank/DDBJ whole genome shotgun (WGS) entry which is preliminary data.</text>
</comment>
<dbReference type="GO" id="GO:0005634">
    <property type="term" value="C:nucleus"/>
    <property type="evidence" value="ECO:0007669"/>
    <property type="project" value="TreeGrafter"/>
</dbReference>
<dbReference type="GO" id="GO:0006974">
    <property type="term" value="P:DNA damage response"/>
    <property type="evidence" value="ECO:0007669"/>
    <property type="project" value="TreeGrafter"/>
</dbReference>
<reference evidence="8 9" key="1">
    <citation type="submission" date="2019-10" db="EMBL/GenBank/DDBJ databases">
        <title>Assembly and Annotation for the nematode Trichostrongylus colubriformis.</title>
        <authorList>
            <person name="Martin J."/>
        </authorList>
    </citation>
    <scope>NUCLEOTIDE SEQUENCE [LARGE SCALE GENOMIC DNA]</scope>
    <source>
        <strain evidence="8">G859</strain>
        <tissue evidence="8">Whole worm</tissue>
    </source>
</reference>
<dbReference type="InterPro" id="IPR001841">
    <property type="entry name" value="Znf_RING"/>
</dbReference>
<dbReference type="InterPro" id="IPR038718">
    <property type="entry name" value="SNF2-like_sf"/>
</dbReference>
<dbReference type="InterPro" id="IPR000330">
    <property type="entry name" value="SNF2_N"/>
</dbReference>
<dbReference type="InterPro" id="IPR013083">
    <property type="entry name" value="Znf_RING/FYVE/PHD"/>
</dbReference>
<evidence type="ECO:0000313" key="8">
    <source>
        <dbReference type="EMBL" id="KAK5985794.1"/>
    </source>
</evidence>
<dbReference type="InterPro" id="IPR001650">
    <property type="entry name" value="Helicase_C-like"/>
</dbReference>